<dbReference type="SUPFAM" id="SSF52283">
    <property type="entry name" value="Formate/glycerate dehydrogenase catalytic domain-like"/>
    <property type="match status" value="1"/>
</dbReference>
<dbReference type="Pfam" id="PF00389">
    <property type="entry name" value="2-Hacid_dh"/>
    <property type="match status" value="1"/>
</dbReference>
<dbReference type="PANTHER" id="PTHR43761:SF1">
    <property type="entry name" value="D-ISOMER SPECIFIC 2-HYDROXYACID DEHYDROGENASE CATALYTIC DOMAIN-CONTAINING PROTEIN-RELATED"/>
    <property type="match status" value="1"/>
</dbReference>
<dbReference type="STRING" id="1334022.SAMN04487907_10756"/>
<evidence type="ECO:0000256" key="2">
    <source>
        <dbReference type="ARBA" id="ARBA00023002"/>
    </source>
</evidence>
<dbReference type="AlphaFoldDB" id="A0A1I1L503"/>
<dbReference type="GO" id="GO:0051287">
    <property type="term" value="F:NAD binding"/>
    <property type="evidence" value="ECO:0007669"/>
    <property type="project" value="InterPro"/>
</dbReference>
<dbReference type="GO" id="GO:0016616">
    <property type="term" value="F:oxidoreductase activity, acting on the CH-OH group of donors, NAD or NADP as acceptor"/>
    <property type="evidence" value="ECO:0007669"/>
    <property type="project" value="InterPro"/>
</dbReference>
<evidence type="ECO:0000256" key="1">
    <source>
        <dbReference type="ARBA" id="ARBA00005854"/>
    </source>
</evidence>
<proteinExistence type="inferred from homology"/>
<dbReference type="InterPro" id="IPR006139">
    <property type="entry name" value="D-isomer_2_OHA_DH_cat_dom"/>
</dbReference>
<evidence type="ECO:0000313" key="7">
    <source>
        <dbReference type="EMBL" id="SFC68114.1"/>
    </source>
</evidence>
<dbReference type="InterPro" id="IPR006140">
    <property type="entry name" value="D-isomer_DH_NAD-bd"/>
</dbReference>
<dbReference type="SUPFAM" id="SSF51735">
    <property type="entry name" value="NAD(P)-binding Rossmann-fold domains"/>
    <property type="match status" value="1"/>
</dbReference>
<dbReference type="PANTHER" id="PTHR43761">
    <property type="entry name" value="D-ISOMER SPECIFIC 2-HYDROXYACID DEHYDROGENASE FAMILY PROTEIN (AFU_ORTHOLOGUE AFUA_1G13630)"/>
    <property type="match status" value="1"/>
</dbReference>
<keyword evidence="3" id="KW-0520">NAD</keyword>
<dbReference type="InterPro" id="IPR050418">
    <property type="entry name" value="D-iso_2-hydroxyacid_DH_PdxB"/>
</dbReference>
<dbReference type="InterPro" id="IPR029752">
    <property type="entry name" value="D-isomer_DH_CS1"/>
</dbReference>
<dbReference type="InterPro" id="IPR036291">
    <property type="entry name" value="NAD(P)-bd_dom_sf"/>
</dbReference>
<name>A0A1I1L503_9FLAO</name>
<feature type="domain" description="D-isomer specific 2-hydroxyacid dehydrogenase catalytic" evidence="5">
    <location>
        <begin position="3"/>
        <end position="316"/>
    </location>
</feature>
<dbReference type="PROSITE" id="PS00065">
    <property type="entry name" value="D_2_HYDROXYACID_DH_1"/>
    <property type="match status" value="1"/>
</dbReference>
<evidence type="ECO:0000259" key="6">
    <source>
        <dbReference type="Pfam" id="PF02826"/>
    </source>
</evidence>
<evidence type="ECO:0000256" key="4">
    <source>
        <dbReference type="RuleBase" id="RU003719"/>
    </source>
</evidence>
<accession>A0A1I1L503</accession>
<gene>
    <name evidence="7" type="ORF">SAMN04487907_10756</name>
</gene>
<evidence type="ECO:0000259" key="5">
    <source>
        <dbReference type="Pfam" id="PF00389"/>
    </source>
</evidence>
<feature type="domain" description="D-isomer specific 2-hydroxyacid dehydrogenase NAD-binding" evidence="6">
    <location>
        <begin position="106"/>
        <end position="291"/>
    </location>
</feature>
<dbReference type="Proteomes" id="UP000199438">
    <property type="component" value="Unassembled WGS sequence"/>
</dbReference>
<sequence length="323" mass="34609">MNILVTDGLSQAAVSQLTEAGFNVLSVKVAQSQLKEYINAKNIEGIISRTTFIENEVVTGAPQLKFIAVIGDEQVVSSVAEAEKNGIQFINAPVAATRSVAELVFAHILGGSRFLHHSNRNMPLEGDMNFKDLRNFYSGGIELQGKTIGIIGFGKIGQEIAKIALGFGMKVIATDPNVVGAKLQLKIQDQNIEIGLKTMNLEQVLENSDIISLSVSEQKKPIIGAKEIALMKPNAGIVNISNGNAIDEEALIEALEDAKLKFAGLDTYDNEPTPAIKLLMNERISLTPHIGGLTGAAIDNAGDVIAKEIIGKFHGKSGMDFFK</sequence>
<keyword evidence="8" id="KW-1185">Reference proteome</keyword>
<dbReference type="RefSeq" id="WP_092543759.1">
    <property type="nucleotide sequence ID" value="NZ_FOKV01000007.1"/>
</dbReference>
<keyword evidence="2 4" id="KW-0560">Oxidoreductase</keyword>
<dbReference type="OrthoDB" id="9805416at2"/>
<reference evidence="8" key="1">
    <citation type="submission" date="2016-10" db="EMBL/GenBank/DDBJ databases">
        <authorList>
            <person name="Varghese N."/>
            <person name="Submissions S."/>
        </authorList>
    </citation>
    <scope>NUCLEOTIDE SEQUENCE [LARGE SCALE GENOMIC DNA]</scope>
    <source>
        <strain evidence="8">DSM 24499</strain>
    </source>
</reference>
<protein>
    <submittedName>
        <fullName evidence="7">D-3-phosphoglycerate dehydrogenase</fullName>
    </submittedName>
</protein>
<organism evidence="7 8">
    <name type="scientific">Zunongwangia mangrovi</name>
    <dbReference type="NCBI Taxonomy" id="1334022"/>
    <lineage>
        <taxon>Bacteria</taxon>
        <taxon>Pseudomonadati</taxon>
        <taxon>Bacteroidota</taxon>
        <taxon>Flavobacteriia</taxon>
        <taxon>Flavobacteriales</taxon>
        <taxon>Flavobacteriaceae</taxon>
        <taxon>Zunongwangia</taxon>
    </lineage>
</organism>
<comment type="similarity">
    <text evidence="1 4">Belongs to the D-isomer specific 2-hydroxyacid dehydrogenase family.</text>
</comment>
<dbReference type="Gene3D" id="3.40.50.720">
    <property type="entry name" value="NAD(P)-binding Rossmann-like Domain"/>
    <property type="match status" value="2"/>
</dbReference>
<evidence type="ECO:0000256" key="3">
    <source>
        <dbReference type="ARBA" id="ARBA00023027"/>
    </source>
</evidence>
<evidence type="ECO:0000313" key="8">
    <source>
        <dbReference type="Proteomes" id="UP000199438"/>
    </source>
</evidence>
<dbReference type="EMBL" id="FOKV01000007">
    <property type="protein sequence ID" value="SFC68114.1"/>
    <property type="molecule type" value="Genomic_DNA"/>
</dbReference>
<dbReference type="Pfam" id="PF02826">
    <property type="entry name" value="2-Hacid_dh_C"/>
    <property type="match status" value="1"/>
</dbReference>